<sequence length="215" mass="24217">MDECCMRSGATSATLCTPESNIVRQNVYLDDILSGCSNLKELEILKSELVLLFESVGISLHSWCFSHSNSDLPDFQFDKLCEENTVKTLGVLWNSSSDTFGFKAHIDKNLLTKRDVLFQIACLIDPLGPLGSVISKVKFFTPSLWLLKIDWHEKLPRCSCQSMVYFLAILTCLERVKVPRFVLLEILLHGFVDASENEFGAVIYISVRTINGDKN</sequence>
<dbReference type="AlphaFoldDB" id="A0A8X6QIB5"/>
<dbReference type="Pfam" id="PF05380">
    <property type="entry name" value="Peptidase_A17"/>
    <property type="match status" value="1"/>
</dbReference>
<dbReference type="OrthoDB" id="6436820at2759"/>
<dbReference type="PANTHER" id="PTHR22955:SF77">
    <property type="entry name" value="ASPARTIC PUTATIVE DOMAIN-CONTAINING PROTEIN-RELATED"/>
    <property type="match status" value="1"/>
</dbReference>
<organism evidence="1 2">
    <name type="scientific">Nephila pilipes</name>
    <name type="common">Giant wood spider</name>
    <name type="synonym">Nephila maculata</name>
    <dbReference type="NCBI Taxonomy" id="299642"/>
    <lineage>
        <taxon>Eukaryota</taxon>
        <taxon>Metazoa</taxon>
        <taxon>Ecdysozoa</taxon>
        <taxon>Arthropoda</taxon>
        <taxon>Chelicerata</taxon>
        <taxon>Arachnida</taxon>
        <taxon>Araneae</taxon>
        <taxon>Araneomorphae</taxon>
        <taxon>Entelegynae</taxon>
        <taxon>Araneoidea</taxon>
        <taxon>Nephilidae</taxon>
        <taxon>Nephila</taxon>
    </lineage>
</organism>
<evidence type="ECO:0000313" key="1">
    <source>
        <dbReference type="EMBL" id="GFU16002.1"/>
    </source>
</evidence>
<dbReference type="InterPro" id="IPR008042">
    <property type="entry name" value="Retrotrans_Pao"/>
</dbReference>
<reference evidence="1" key="1">
    <citation type="submission" date="2020-08" db="EMBL/GenBank/DDBJ databases">
        <title>Multicomponent nature underlies the extraordinary mechanical properties of spider dragline silk.</title>
        <authorList>
            <person name="Kono N."/>
            <person name="Nakamura H."/>
            <person name="Mori M."/>
            <person name="Yoshida Y."/>
            <person name="Ohtoshi R."/>
            <person name="Malay A.D."/>
            <person name="Moran D.A.P."/>
            <person name="Tomita M."/>
            <person name="Numata K."/>
            <person name="Arakawa K."/>
        </authorList>
    </citation>
    <scope>NUCLEOTIDE SEQUENCE</scope>
</reference>
<dbReference type="Proteomes" id="UP000887013">
    <property type="component" value="Unassembled WGS sequence"/>
</dbReference>
<proteinExistence type="predicted"/>
<comment type="caution">
    <text evidence="1">The sequence shown here is derived from an EMBL/GenBank/DDBJ whole genome shotgun (WGS) entry which is preliminary data.</text>
</comment>
<accession>A0A8X6QIB5</accession>
<gene>
    <name evidence="1" type="primary">AVEN_202539_1</name>
    <name evidence="1" type="ORF">NPIL_62171</name>
</gene>
<protein>
    <submittedName>
        <fullName evidence="1">Uncharacterized protein</fullName>
    </submittedName>
</protein>
<keyword evidence="2" id="KW-1185">Reference proteome</keyword>
<name>A0A8X6QIB5_NEPPI</name>
<evidence type="ECO:0000313" key="2">
    <source>
        <dbReference type="Proteomes" id="UP000887013"/>
    </source>
</evidence>
<dbReference type="PANTHER" id="PTHR22955">
    <property type="entry name" value="RETROTRANSPOSON"/>
    <property type="match status" value="1"/>
</dbReference>
<dbReference type="EMBL" id="BMAW01079605">
    <property type="protein sequence ID" value="GFU16002.1"/>
    <property type="molecule type" value="Genomic_DNA"/>
</dbReference>